<dbReference type="Pfam" id="PF24175">
    <property type="entry name" value="SU10_adaptor"/>
    <property type="match status" value="1"/>
</dbReference>
<accession>A0A418VUY3</accession>
<dbReference type="AlphaFoldDB" id="A0A418VUY3"/>
<name>A0A418VUY3_9PROT</name>
<dbReference type="EMBL" id="QYUL01000002">
    <property type="protein sequence ID" value="RJF80949.1"/>
    <property type="molecule type" value="Genomic_DNA"/>
</dbReference>
<sequence length="228" mass="24588">MATFLQLCQSVARDSGTVSGVQPTSVTGQTGRLAKIVLFTATAWTDIQNSRSAWAWMRAEFEGGAAGGVGEYTAAAWSLDDWAEWVVSPGSITLYDPAVGVADEGEIDIIGWDAYRRRYGRGAQTIGRPIACAVKPNGALLLGPIPRAAYTVRGEYRTAPQLLTTNTDTPNLPKRFHDIIKWRALLLLAEFDEAPTAMATAATNYRRMLGDLERDQLPTITVVGGALA</sequence>
<comment type="caution">
    <text evidence="1">The sequence shown here is derived from an EMBL/GenBank/DDBJ whole genome shotgun (WGS) entry which is preliminary data.</text>
</comment>
<reference evidence="1 2" key="1">
    <citation type="submission" date="2018-09" db="EMBL/GenBank/DDBJ databases">
        <authorList>
            <person name="Zhu H."/>
        </authorList>
    </citation>
    <scope>NUCLEOTIDE SEQUENCE [LARGE SCALE GENOMIC DNA]</scope>
    <source>
        <strain evidence="1 2">K2W22B-5</strain>
    </source>
</reference>
<gene>
    <name evidence="1" type="ORF">D3877_11990</name>
</gene>
<dbReference type="OrthoDB" id="9181825at2"/>
<dbReference type="InterPro" id="IPR056209">
    <property type="entry name" value="SU10_adaptor"/>
</dbReference>
<evidence type="ECO:0000313" key="2">
    <source>
        <dbReference type="Proteomes" id="UP000283458"/>
    </source>
</evidence>
<protein>
    <submittedName>
        <fullName evidence="1">Uncharacterized protein</fullName>
    </submittedName>
</protein>
<dbReference type="Proteomes" id="UP000283458">
    <property type="component" value="Unassembled WGS sequence"/>
</dbReference>
<proteinExistence type="predicted"/>
<keyword evidence="2" id="KW-1185">Reference proteome</keyword>
<evidence type="ECO:0000313" key="1">
    <source>
        <dbReference type="EMBL" id="RJF80949.1"/>
    </source>
</evidence>
<dbReference type="RefSeq" id="WP_119831042.1">
    <property type="nucleotide sequence ID" value="NZ_QYUL01000002.1"/>
</dbReference>
<organism evidence="1 2">
    <name type="scientific">Azospirillum cavernae</name>
    <dbReference type="NCBI Taxonomy" id="2320860"/>
    <lineage>
        <taxon>Bacteria</taxon>
        <taxon>Pseudomonadati</taxon>
        <taxon>Pseudomonadota</taxon>
        <taxon>Alphaproteobacteria</taxon>
        <taxon>Rhodospirillales</taxon>
        <taxon>Azospirillaceae</taxon>
        <taxon>Azospirillum</taxon>
    </lineage>
</organism>